<reference evidence="6 7" key="1">
    <citation type="submission" date="2021-03" db="EMBL/GenBank/DDBJ databases">
        <title>Sequencing the genomes of 1000 actinobacteria strains.</title>
        <authorList>
            <person name="Klenk H.-P."/>
        </authorList>
    </citation>
    <scope>NUCLEOTIDE SEQUENCE [LARGE SCALE GENOMIC DNA]</scope>
    <source>
        <strain evidence="6 7">DSM 45256</strain>
    </source>
</reference>
<dbReference type="InterPro" id="IPR015878">
    <property type="entry name" value="Ado_hCys_hydrolase_NAD-bd"/>
</dbReference>
<evidence type="ECO:0000313" key="7">
    <source>
        <dbReference type="Proteomes" id="UP001519295"/>
    </source>
</evidence>
<evidence type="ECO:0000313" key="6">
    <source>
        <dbReference type="EMBL" id="MBP2371553.1"/>
    </source>
</evidence>
<organism evidence="6 7">
    <name type="scientific">Pseudonocardia parietis</name>
    <dbReference type="NCBI Taxonomy" id="570936"/>
    <lineage>
        <taxon>Bacteria</taxon>
        <taxon>Bacillati</taxon>
        <taxon>Actinomycetota</taxon>
        <taxon>Actinomycetes</taxon>
        <taxon>Pseudonocardiales</taxon>
        <taxon>Pseudonocardiaceae</taxon>
        <taxon>Pseudonocardia</taxon>
    </lineage>
</organism>
<dbReference type="Pfam" id="PF00670">
    <property type="entry name" value="AdoHcyase_NAD"/>
    <property type="match status" value="1"/>
</dbReference>
<keyword evidence="6" id="KW-0378">Hydrolase</keyword>
<evidence type="ECO:0000256" key="4">
    <source>
        <dbReference type="ARBA" id="ARBA00023027"/>
    </source>
</evidence>
<sequence>MTLTRDTVTRELEWNESSRPFYRKMATEQFFGEVGDRVGWKDCAFIVVAHMLPTLPPFLRTLEQIGDVVAVVTKPSSVDPDVLGWARRNHRVVDWTRQTISQPEFVDSELAAVVGHRPFAVLDVGGYFAPVLAAMHDAFADQFLGIVEDTENGHQKYDAQPRLTVGCVSIARSLAKRNEDRWVGQSIVFSAEMLLREGGATLDLREALVIGFGKIGQSIANSLRFRGLIVTVWDTDPNQRVYARCENFRVEDKHAALTRADLVFCATGNRALAGSDFAGTKQGSVVFSVTSADDEFSFEGMGDYRGDAIDPYMTRLRRGEHFFFLANRGNALNFLHGAELRPFVHLTQAAMLHGIGTLLDGSAVAGRITGISRQRESQIAEAFERCFFDASPLFDHHLASNGPGSFAEAVPTAWSPATR</sequence>
<keyword evidence="3" id="KW-0554">One-carbon metabolism</keyword>
<dbReference type="Proteomes" id="UP001519295">
    <property type="component" value="Unassembled WGS sequence"/>
</dbReference>
<comment type="cofactor">
    <cofactor evidence="1">
        <name>NAD(+)</name>
        <dbReference type="ChEBI" id="CHEBI:57540"/>
    </cofactor>
</comment>
<dbReference type="SMART" id="SM00997">
    <property type="entry name" value="AdoHcyase_NAD"/>
    <property type="match status" value="1"/>
</dbReference>
<accession>A0ABS4W604</accession>
<keyword evidence="7" id="KW-1185">Reference proteome</keyword>
<dbReference type="GO" id="GO:0016787">
    <property type="term" value="F:hydrolase activity"/>
    <property type="evidence" value="ECO:0007669"/>
    <property type="project" value="UniProtKB-KW"/>
</dbReference>
<dbReference type="PANTHER" id="PTHR23420">
    <property type="entry name" value="ADENOSYLHOMOCYSTEINASE"/>
    <property type="match status" value="1"/>
</dbReference>
<dbReference type="RefSeq" id="WP_210036701.1">
    <property type="nucleotide sequence ID" value="NZ_JAGINU010000003.1"/>
</dbReference>
<evidence type="ECO:0000259" key="5">
    <source>
        <dbReference type="SMART" id="SM00997"/>
    </source>
</evidence>
<evidence type="ECO:0000256" key="2">
    <source>
        <dbReference type="ARBA" id="ARBA00007122"/>
    </source>
</evidence>
<dbReference type="InterPro" id="IPR042172">
    <property type="entry name" value="Adenosylhomocyst_ase-like_sf"/>
</dbReference>
<evidence type="ECO:0000256" key="1">
    <source>
        <dbReference type="ARBA" id="ARBA00001911"/>
    </source>
</evidence>
<dbReference type="SUPFAM" id="SSF51735">
    <property type="entry name" value="NAD(P)-binding Rossmann-fold domains"/>
    <property type="match status" value="1"/>
</dbReference>
<name>A0ABS4W604_9PSEU</name>
<dbReference type="Gene3D" id="3.40.50.720">
    <property type="entry name" value="NAD(P)-binding Rossmann-like Domain"/>
    <property type="match status" value="1"/>
</dbReference>
<dbReference type="InterPro" id="IPR036291">
    <property type="entry name" value="NAD(P)-bd_dom_sf"/>
</dbReference>
<evidence type="ECO:0000256" key="3">
    <source>
        <dbReference type="ARBA" id="ARBA00022563"/>
    </source>
</evidence>
<comment type="similarity">
    <text evidence="2">Belongs to the adenosylhomocysteinase family.</text>
</comment>
<comment type="caution">
    <text evidence="6">The sequence shown here is derived from an EMBL/GenBank/DDBJ whole genome shotgun (WGS) entry which is preliminary data.</text>
</comment>
<proteinExistence type="inferred from homology"/>
<protein>
    <submittedName>
        <fullName evidence="6">Adenosylhomocysteinase</fullName>
        <ecNumber evidence="6">3.3.1.1</ecNumber>
    </submittedName>
</protein>
<dbReference type="EC" id="3.3.1.1" evidence="6"/>
<dbReference type="Gene3D" id="3.40.50.1480">
    <property type="entry name" value="Adenosylhomocysteinase-like"/>
    <property type="match status" value="1"/>
</dbReference>
<gene>
    <name evidence="6" type="ORF">JOF36_007326</name>
</gene>
<dbReference type="EMBL" id="JAGINU010000003">
    <property type="protein sequence ID" value="MBP2371553.1"/>
    <property type="molecule type" value="Genomic_DNA"/>
</dbReference>
<feature type="domain" description="S-adenosyl-L-homocysteine hydrolase NAD binding" evidence="5">
    <location>
        <begin position="180"/>
        <end position="339"/>
    </location>
</feature>
<keyword evidence="4" id="KW-0520">NAD</keyword>
<dbReference type="InterPro" id="IPR000043">
    <property type="entry name" value="Adenosylhomocysteinase-like"/>
</dbReference>
<dbReference type="PANTHER" id="PTHR23420:SF0">
    <property type="entry name" value="ADENOSYLHOMOCYSTEINASE"/>
    <property type="match status" value="1"/>
</dbReference>